<organism evidence="1 2">
    <name type="scientific">Stichopus japonicus</name>
    <name type="common">Sea cucumber</name>
    <dbReference type="NCBI Taxonomy" id="307972"/>
    <lineage>
        <taxon>Eukaryota</taxon>
        <taxon>Metazoa</taxon>
        <taxon>Echinodermata</taxon>
        <taxon>Eleutherozoa</taxon>
        <taxon>Echinozoa</taxon>
        <taxon>Holothuroidea</taxon>
        <taxon>Aspidochirotacea</taxon>
        <taxon>Aspidochirotida</taxon>
        <taxon>Stichopodidae</taxon>
        <taxon>Apostichopus</taxon>
    </lineage>
</organism>
<proteinExistence type="predicted"/>
<evidence type="ECO:0000313" key="1">
    <source>
        <dbReference type="EMBL" id="PIK49438.1"/>
    </source>
</evidence>
<gene>
    <name evidence="1" type="ORF">BSL78_13701</name>
</gene>
<sequence length="329" mass="37591">MPCAAPDPLKDDEVMLVTKSIVQTGIVGAVIRQVPNQPIVFPDDPRGNLSRYEDDIIAYTWRHFIEGGQNEPNWLLRFPMTKAVVRAMDTVTEYINRDISKFFVAGESKIKTSVFAIMMYRSFIGDCFFQRGWTTWTTGAMDKRVIAYIDRLTMPKYVVTASGDEFFLPDDSHYFYSDMQGPTYLRLYPFFHQQNVPFPQLSWDRYENATHGIIKFRTDLTPISVRAYQATTLSSERRDFRLVRAKAINSTEPVLQPVLYKPFHTSNPSKGTYVAEVFKPVLGWTCFFVVAEYPGPRGSTIRFTSESNIVPDVFPFPQCKGEGCVGVLV</sequence>
<dbReference type="PANTHER" id="PTHR31497">
    <property type="entry name" value="AUTOCRINE PROLIFERATION REPRESSOR PROTEIN A"/>
    <property type="match status" value="1"/>
</dbReference>
<dbReference type="Proteomes" id="UP000230750">
    <property type="component" value="Unassembled WGS sequence"/>
</dbReference>
<name>A0A2G8KNC4_STIJA</name>
<dbReference type="PANTHER" id="PTHR31497:SF0">
    <property type="entry name" value="AUTOCRINE PROLIFERATION REPRESSOR PROTEIN A"/>
    <property type="match status" value="1"/>
</dbReference>
<accession>A0A2G8KNC4</accession>
<dbReference type="Pfam" id="PF10142">
    <property type="entry name" value="PhoPQ_related"/>
    <property type="match status" value="2"/>
</dbReference>
<dbReference type="InterPro" id="IPR029058">
    <property type="entry name" value="AB_hydrolase_fold"/>
</dbReference>
<dbReference type="EMBL" id="MRZV01000466">
    <property type="protein sequence ID" value="PIK49438.1"/>
    <property type="molecule type" value="Genomic_DNA"/>
</dbReference>
<keyword evidence="2" id="KW-1185">Reference proteome</keyword>
<dbReference type="InterPro" id="IPR009199">
    <property type="entry name" value="PhoPQ-act_pathogen-rel_PqaA"/>
</dbReference>
<dbReference type="OrthoDB" id="2020799at2759"/>
<dbReference type="Gene3D" id="3.40.50.1820">
    <property type="entry name" value="alpha/beta hydrolase"/>
    <property type="match status" value="1"/>
</dbReference>
<protein>
    <submittedName>
        <fullName evidence="1">Putative autocrine proliferation repressor protein A</fullName>
    </submittedName>
</protein>
<reference evidence="1 2" key="1">
    <citation type="journal article" date="2017" name="PLoS Biol.">
        <title>The sea cucumber genome provides insights into morphological evolution and visceral regeneration.</title>
        <authorList>
            <person name="Zhang X."/>
            <person name="Sun L."/>
            <person name="Yuan J."/>
            <person name="Sun Y."/>
            <person name="Gao Y."/>
            <person name="Zhang L."/>
            <person name="Li S."/>
            <person name="Dai H."/>
            <person name="Hamel J.F."/>
            <person name="Liu C."/>
            <person name="Yu Y."/>
            <person name="Liu S."/>
            <person name="Lin W."/>
            <person name="Guo K."/>
            <person name="Jin S."/>
            <person name="Xu P."/>
            <person name="Storey K.B."/>
            <person name="Huan P."/>
            <person name="Zhang T."/>
            <person name="Zhou Y."/>
            <person name="Zhang J."/>
            <person name="Lin C."/>
            <person name="Li X."/>
            <person name="Xing L."/>
            <person name="Huo D."/>
            <person name="Sun M."/>
            <person name="Wang L."/>
            <person name="Mercier A."/>
            <person name="Li F."/>
            <person name="Yang H."/>
            <person name="Xiang J."/>
        </authorList>
    </citation>
    <scope>NUCLEOTIDE SEQUENCE [LARGE SCALE GENOMIC DNA]</scope>
    <source>
        <strain evidence="1">Shaxun</strain>
        <tissue evidence="1">Muscle</tissue>
    </source>
</reference>
<evidence type="ECO:0000313" key="2">
    <source>
        <dbReference type="Proteomes" id="UP000230750"/>
    </source>
</evidence>
<comment type="caution">
    <text evidence="1">The sequence shown here is derived from an EMBL/GenBank/DDBJ whole genome shotgun (WGS) entry which is preliminary data.</text>
</comment>
<dbReference type="AlphaFoldDB" id="A0A2G8KNC4"/>